<reference evidence="3 4" key="1">
    <citation type="journal article" date="2014" name="Nat. Genet.">
        <title>Genome and transcriptome of the porcine whipworm Trichuris suis.</title>
        <authorList>
            <person name="Jex A.R."/>
            <person name="Nejsum P."/>
            <person name="Schwarz E.M."/>
            <person name="Hu L."/>
            <person name="Young N.D."/>
            <person name="Hall R.S."/>
            <person name="Korhonen P.K."/>
            <person name="Liao S."/>
            <person name="Thamsborg S."/>
            <person name="Xia J."/>
            <person name="Xu P."/>
            <person name="Wang S."/>
            <person name="Scheerlinck J.P."/>
            <person name="Hofmann A."/>
            <person name="Sternberg P.W."/>
            <person name="Wang J."/>
            <person name="Gasser R.B."/>
        </authorList>
    </citation>
    <scope>NUCLEOTIDE SEQUENCE [LARGE SCALE GENOMIC DNA]</scope>
    <source>
        <strain evidence="3">DCEP-RM93M</strain>
    </source>
</reference>
<feature type="region of interest" description="Disordered" evidence="2">
    <location>
        <begin position="1"/>
        <end position="34"/>
    </location>
</feature>
<dbReference type="Proteomes" id="UP000030764">
    <property type="component" value="Unassembled WGS sequence"/>
</dbReference>
<name>A0A085LNA1_9BILA</name>
<evidence type="ECO:0000256" key="2">
    <source>
        <dbReference type="SAM" id="MobiDB-lite"/>
    </source>
</evidence>
<feature type="non-terminal residue" evidence="3">
    <location>
        <position position="166"/>
    </location>
</feature>
<proteinExistence type="predicted"/>
<keyword evidence="4" id="KW-1185">Reference proteome</keyword>
<evidence type="ECO:0000313" key="4">
    <source>
        <dbReference type="Proteomes" id="UP000030764"/>
    </source>
</evidence>
<dbReference type="Pfam" id="PF03670">
    <property type="entry name" value="UPF0184"/>
    <property type="match status" value="1"/>
</dbReference>
<keyword evidence="1" id="KW-0175">Coiled coil</keyword>
<sequence length="166" mass="19014">MEESSGSNDKAPRANEASEEVRFRGVQNGNVASGNGFEAVRRGLTTLAETEIEENLSEIRKLDSQIDHLNDYIAKVERRNSELNDRLQTFLESQRKERAQRRASFYQRQQESREEEAEFNSQVQAMLMRCQQAHRGIATTKSPLQKKSDTYTEDFEEGPSLEHAST</sequence>
<evidence type="ECO:0000313" key="3">
    <source>
        <dbReference type="EMBL" id="KFD46447.1"/>
    </source>
</evidence>
<dbReference type="AlphaFoldDB" id="A0A085LNA1"/>
<protein>
    <submittedName>
        <fullName evidence="3">Uncharacterized protein</fullName>
    </submittedName>
</protein>
<organism evidence="3 4">
    <name type="scientific">Trichuris suis</name>
    <name type="common">pig whipworm</name>
    <dbReference type="NCBI Taxonomy" id="68888"/>
    <lineage>
        <taxon>Eukaryota</taxon>
        <taxon>Metazoa</taxon>
        <taxon>Ecdysozoa</taxon>
        <taxon>Nematoda</taxon>
        <taxon>Enoplea</taxon>
        <taxon>Dorylaimia</taxon>
        <taxon>Trichinellida</taxon>
        <taxon>Trichuridae</taxon>
        <taxon>Trichuris</taxon>
    </lineage>
</organism>
<gene>
    <name evidence="3" type="ORF">M513_12676</name>
</gene>
<evidence type="ECO:0000256" key="1">
    <source>
        <dbReference type="SAM" id="Coils"/>
    </source>
</evidence>
<accession>A0A085LNA1</accession>
<feature type="region of interest" description="Disordered" evidence="2">
    <location>
        <begin position="134"/>
        <end position="166"/>
    </location>
</feature>
<feature type="coiled-coil region" evidence="1">
    <location>
        <begin position="59"/>
        <end position="116"/>
    </location>
</feature>
<dbReference type="EMBL" id="KL363371">
    <property type="protein sequence ID" value="KFD46447.1"/>
    <property type="molecule type" value="Genomic_DNA"/>
</dbReference>